<keyword evidence="3" id="KW-1185">Reference proteome</keyword>
<feature type="compositionally biased region" description="Low complexity" evidence="1">
    <location>
        <begin position="1"/>
        <end position="13"/>
    </location>
</feature>
<feature type="region of interest" description="Disordered" evidence="1">
    <location>
        <begin position="1"/>
        <end position="25"/>
    </location>
</feature>
<accession>A0A151WUB8</accession>
<sequence>MRPNLAPRLLSSRLPPPHNPPRVSGYTVSARTLAHPSLPGSSALETRKCVHRIPHLYQHQQQVQHYQRQHHRHCPHHYSRNLSYNYNYDYEGAEEYDNRFQRCTRLPLRSTSGTLTFVNLLVKKFLCFFTCSPCGLRSAA</sequence>
<name>A0A151WUB8_9HYME</name>
<protein>
    <submittedName>
        <fullName evidence="2">Uncharacterized protein</fullName>
    </submittedName>
</protein>
<evidence type="ECO:0000256" key="1">
    <source>
        <dbReference type="SAM" id="MobiDB-lite"/>
    </source>
</evidence>
<evidence type="ECO:0000313" key="2">
    <source>
        <dbReference type="EMBL" id="KYQ51500.1"/>
    </source>
</evidence>
<organism evidence="2 3">
    <name type="scientific">Mycetomoellerius zeteki</name>
    <dbReference type="NCBI Taxonomy" id="64791"/>
    <lineage>
        <taxon>Eukaryota</taxon>
        <taxon>Metazoa</taxon>
        <taxon>Ecdysozoa</taxon>
        <taxon>Arthropoda</taxon>
        <taxon>Hexapoda</taxon>
        <taxon>Insecta</taxon>
        <taxon>Pterygota</taxon>
        <taxon>Neoptera</taxon>
        <taxon>Endopterygota</taxon>
        <taxon>Hymenoptera</taxon>
        <taxon>Apocrita</taxon>
        <taxon>Aculeata</taxon>
        <taxon>Formicoidea</taxon>
        <taxon>Formicidae</taxon>
        <taxon>Myrmicinae</taxon>
        <taxon>Mycetomoellerius</taxon>
    </lineage>
</organism>
<gene>
    <name evidence="2" type="ORF">ALC60_09373</name>
</gene>
<dbReference type="AlphaFoldDB" id="A0A151WUB8"/>
<dbReference type="EMBL" id="KQ982730">
    <property type="protein sequence ID" value="KYQ51500.1"/>
    <property type="molecule type" value="Genomic_DNA"/>
</dbReference>
<reference evidence="2 3" key="1">
    <citation type="submission" date="2015-09" db="EMBL/GenBank/DDBJ databases">
        <title>Trachymyrmex zeteki WGS genome.</title>
        <authorList>
            <person name="Nygaard S."/>
            <person name="Hu H."/>
            <person name="Boomsma J."/>
            <person name="Zhang G."/>
        </authorList>
    </citation>
    <scope>NUCLEOTIDE SEQUENCE [LARGE SCALE GENOMIC DNA]</scope>
    <source>
        <strain evidence="2">Tzet28-1</strain>
        <tissue evidence="2">Whole body</tissue>
    </source>
</reference>
<proteinExistence type="predicted"/>
<dbReference type="Proteomes" id="UP000075809">
    <property type="component" value="Unassembled WGS sequence"/>
</dbReference>
<evidence type="ECO:0000313" key="3">
    <source>
        <dbReference type="Proteomes" id="UP000075809"/>
    </source>
</evidence>